<comment type="caution">
    <text evidence="3">The sequence shown here is derived from an EMBL/GenBank/DDBJ whole genome shotgun (WGS) entry which is preliminary data.</text>
</comment>
<dbReference type="SUPFAM" id="SSF55729">
    <property type="entry name" value="Acyl-CoA N-acyltransferases (Nat)"/>
    <property type="match status" value="1"/>
</dbReference>
<evidence type="ECO:0000313" key="4">
    <source>
        <dbReference type="Proteomes" id="UP000654075"/>
    </source>
</evidence>
<keyword evidence="4" id="KW-1185">Reference proteome</keyword>
<accession>A0A813EBF0</accession>
<name>A0A813EBF0_POLGL</name>
<proteinExistence type="predicted"/>
<dbReference type="PANTHER" id="PTHR13947:SF37">
    <property type="entry name" value="LD18367P"/>
    <property type="match status" value="1"/>
</dbReference>
<sequence>MDKAPEAREAMPHDFAAYRALFEAQECLREMGREQGDDELVKRGDLYVDGVLETELRSWDECAERFAAPGSRLWVMEMEGKVVGSVGAVHCGAGDLELVRMYVDQSCRRRGYGQILVQQLLDHARSIPVSQVTLTTPQVNRRGISFYEKLGFELDRTFTVSLGSPGLQLEIVELSLILS</sequence>
<protein>
    <recommendedName>
        <fullName evidence="2">N-acetyltransferase domain-containing protein</fullName>
    </recommendedName>
</protein>
<dbReference type="AlphaFoldDB" id="A0A813EBF0"/>
<dbReference type="InterPro" id="IPR000182">
    <property type="entry name" value="GNAT_dom"/>
</dbReference>
<dbReference type="GO" id="GO:0008080">
    <property type="term" value="F:N-acetyltransferase activity"/>
    <property type="evidence" value="ECO:0007669"/>
    <property type="project" value="InterPro"/>
</dbReference>
<dbReference type="Gene3D" id="3.40.630.30">
    <property type="match status" value="1"/>
</dbReference>
<gene>
    <name evidence="3" type="ORF">PGLA1383_LOCUS14734</name>
</gene>
<dbReference type="InterPro" id="IPR050769">
    <property type="entry name" value="NAT_camello-type"/>
</dbReference>
<evidence type="ECO:0000313" key="3">
    <source>
        <dbReference type="EMBL" id="CAE8596267.1"/>
    </source>
</evidence>
<feature type="domain" description="N-acetyltransferase" evidence="2">
    <location>
        <begin position="26"/>
        <end position="179"/>
    </location>
</feature>
<evidence type="ECO:0000259" key="2">
    <source>
        <dbReference type="PROSITE" id="PS51186"/>
    </source>
</evidence>
<evidence type="ECO:0000256" key="1">
    <source>
        <dbReference type="ARBA" id="ARBA00022679"/>
    </source>
</evidence>
<dbReference type="PANTHER" id="PTHR13947">
    <property type="entry name" value="GNAT FAMILY N-ACETYLTRANSFERASE"/>
    <property type="match status" value="1"/>
</dbReference>
<dbReference type="PROSITE" id="PS51186">
    <property type="entry name" value="GNAT"/>
    <property type="match status" value="1"/>
</dbReference>
<dbReference type="CDD" id="cd04301">
    <property type="entry name" value="NAT_SF"/>
    <property type="match status" value="1"/>
</dbReference>
<reference evidence="3" key="1">
    <citation type="submission" date="2021-02" db="EMBL/GenBank/DDBJ databases">
        <authorList>
            <person name="Dougan E. K."/>
            <person name="Rhodes N."/>
            <person name="Thang M."/>
            <person name="Chan C."/>
        </authorList>
    </citation>
    <scope>NUCLEOTIDE SEQUENCE</scope>
</reference>
<dbReference type="OrthoDB" id="41532at2759"/>
<keyword evidence="1" id="KW-0808">Transferase</keyword>
<organism evidence="3 4">
    <name type="scientific">Polarella glacialis</name>
    <name type="common">Dinoflagellate</name>
    <dbReference type="NCBI Taxonomy" id="89957"/>
    <lineage>
        <taxon>Eukaryota</taxon>
        <taxon>Sar</taxon>
        <taxon>Alveolata</taxon>
        <taxon>Dinophyceae</taxon>
        <taxon>Suessiales</taxon>
        <taxon>Suessiaceae</taxon>
        <taxon>Polarella</taxon>
    </lineage>
</organism>
<dbReference type="Proteomes" id="UP000654075">
    <property type="component" value="Unassembled WGS sequence"/>
</dbReference>
<dbReference type="InterPro" id="IPR016181">
    <property type="entry name" value="Acyl_CoA_acyltransferase"/>
</dbReference>
<dbReference type="Pfam" id="PF00583">
    <property type="entry name" value="Acetyltransf_1"/>
    <property type="match status" value="1"/>
</dbReference>
<dbReference type="EMBL" id="CAJNNV010008451">
    <property type="protein sequence ID" value="CAE8596267.1"/>
    <property type="molecule type" value="Genomic_DNA"/>
</dbReference>